<proteinExistence type="predicted"/>
<accession>A0A918ITX3</accession>
<reference evidence="4" key="2">
    <citation type="submission" date="2020-09" db="EMBL/GenBank/DDBJ databases">
        <authorList>
            <person name="Sun Q."/>
            <person name="Kim S."/>
        </authorList>
    </citation>
    <scope>NUCLEOTIDE SEQUENCE</scope>
    <source>
        <strain evidence="4">KCTC 23714</strain>
    </source>
</reference>
<dbReference type="InterPro" id="IPR011055">
    <property type="entry name" value="Dup_hybrid_motif"/>
</dbReference>
<protein>
    <submittedName>
        <fullName evidence="4">Peptidase M23</fullName>
    </submittedName>
</protein>
<evidence type="ECO:0000256" key="2">
    <source>
        <dbReference type="SAM" id="SignalP"/>
    </source>
</evidence>
<feature type="signal peptide" evidence="2">
    <location>
        <begin position="1"/>
        <end position="18"/>
    </location>
</feature>
<dbReference type="RefSeq" id="WP_189633638.1">
    <property type="nucleotide sequence ID" value="NZ_BMYQ01000005.1"/>
</dbReference>
<evidence type="ECO:0000313" key="5">
    <source>
        <dbReference type="Proteomes" id="UP000628984"/>
    </source>
</evidence>
<comment type="caution">
    <text evidence="4">The sequence shown here is derived from an EMBL/GenBank/DDBJ whole genome shotgun (WGS) entry which is preliminary data.</text>
</comment>
<evidence type="ECO:0000313" key="4">
    <source>
        <dbReference type="EMBL" id="GGW30821.1"/>
    </source>
</evidence>
<dbReference type="Gene3D" id="2.70.70.10">
    <property type="entry name" value="Glucose Permease (Domain IIA)"/>
    <property type="match status" value="1"/>
</dbReference>
<dbReference type="GO" id="GO:0004222">
    <property type="term" value="F:metalloendopeptidase activity"/>
    <property type="evidence" value="ECO:0007669"/>
    <property type="project" value="TreeGrafter"/>
</dbReference>
<dbReference type="InterPro" id="IPR050570">
    <property type="entry name" value="Cell_wall_metabolism_enzyme"/>
</dbReference>
<dbReference type="PANTHER" id="PTHR21666">
    <property type="entry name" value="PEPTIDASE-RELATED"/>
    <property type="match status" value="1"/>
</dbReference>
<dbReference type="Pfam" id="PF01551">
    <property type="entry name" value="Peptidase_M23"/>
    <property type="match status" value="1"/>
</dbReference>
<reference evidence="4" key="1">
    <citation type="journal article" date="2014" name="Int. J. Syst. Evol. Microbiol.">
        <title>Complete genome sequence of Corynebacterium casei LMG S-19264T (=DSM 44701T), isolated from a smear-ripened cheese.</title>
        <authorList>
            <consortium name="US DOE Joint Genome Institute (JGI-PGF)"/>
            <person name="Walter F."/>
            <person name="Albersmeier A."/>
            <person name="Kalinowski J."/>
            <person name="Ruckert C."/>
        </authorList>
    </citation>
    <scope>NUCLEOTIDE SEQUENCE</scope>
    <source>
        <strain evidence="4">KCTC 23714</strain>
    </source>
</reference>
<evidence type="ECO:0000256" key="1">
    <source>
        <dbReference type="ARBA" id="ARBA00022729"/>
    </source>
</evidence>
<keyword evidence="5" id="KW-1185">Reference proteome</keyword>
<dbReference type="EMBL" id="BMYQ01000005">
    <property type="protein sequence ID" value="GGW30821.1"/>
    <property type="molecule type" value="Genomic_DNA"/>
</dbReference>
<dbReference type="PANTHER" id="PTHR21666:SF289">
    <property type="entry name" value="L-ALA--D-GLU ENDOPEPTIDASE"/>
    <property type="match status" value="1"/>
</dbReference>
<dbReference type="SUPFAM" id="SSF51261">
    <property type="entry name" value="Duplicated hybrid motif"/>
    <property type="match status" value="1"/>
</dbReference>
<dbReference type="AlphaFoldDB" id="A0A918ITX3"/>
<keyword evidence="1 2" id="KW-0732">Signal</keyword>
<gene>
    <name evidence="4" type="ORF">GCM10011452_19120</name>
</gene>
<feature type="domain" description="M23ase beta-sheet core" evidence="3">
    <location>
        <begin position="60"/>
        <end position="177"/>
    </location>
</feature>
<dbReference type="InterPro" id="IPR016047">
    <property type="entry name" value="M23ase_b-sheet_dom"/>
</dbReference>
<dbReference type="Proteomes" id="UP000628984">
    <property type="component" value="Unassembled WGS sequence"/>
</dbReference>
<feature type="chain" id="PRO_5037632839" evidence="2">
    <location>
        <begin position="19"/>
        <end position="315"/>
    </location>
</feature>
<organism evidence="4 5">
    <name type="scientific">Gemmobacter lanyuensis</name>
    <dbReference type="NCBI Taxonomy" id="1054497"/>
    <lineage>
        <taxon>Bacteria</taxon>
        <taxon>Pseudomonadati</taxon>
        <taxon>Pseudomonadota</taxon>
        <taxon>Alphaproteobacteria</taxon>
        <taxon>Rhodobacterales</taxon>
        <taxon>Paracoccaceae</taxon>
        <taxon>Gemmobacter</taxon>
    </lineage>
</organism>
<sequence>MIGRLALCLTLAPATAGAFDLALPLDCTLGETCFIQQFPDHDPGPAARDFTCGSLTYDGHDGTDFALVSDAAMAAGVTVRAAADGVVRGMRDGMADLRISDPAAPALNGQDCGNGIAITHAHGWETQYCHLKRGSVQVAAGQKVQAGQALGQVGLSGNTEFPHLHLTVRRNGRPVDPFVPDAQACGPAAKGLWQAPLPYVAGGIVSAGFAPEIPEFDAVKAGTAPPASDTAPALVFWAQLYGTRKGDRLILQLSGPLETLVEESFTFDRPQARAFRAVGRKLRDDSWPPGTYHGTARLMRDGAEIDRVVSKVILP</sequence>
<name>A0A918ITX3_9RHOB</name>
<evidence type="ECO:0000259" key="3">
    <source>
        <dbReference type="Pfam" id="PF01551"/>
    </source>
</evidence>
<dbReference type="CDD" id="cd12797">
    <property type="entry name" value="M23_peptidase"/>
    <property type="match status" value="1"/>
</dbReference>